<name>A0A238Y7D8_9ACTN</name>
<dbReference type="Proteomes" id="UP000198415">
    <property type="component" value="Unassembled WGS sequence"/>
</dbReference>
<gene>
    <name evidence="2" type="ORF">SAMN06264365_104269</name>
</gene>
<keyword evidence="1" id="KW-0472">Membrane</keyword>
<feature type="transmembrane region" description="Helical" evidence="1">
    <location>
        <begin position="79"/>
        <end position="101"/>
    </location>
</feature>
<proteinExistence type="predicted"/>
<dbReference type="RefSeq" id="WP_089293446.1">
    <property type="nucleotide sequence ID" value="NZ_BOMU01000038.1"/>
</dbReference>
<protein>
    <submittedName>
        <fullName evidence="2">Uncharacterized protein</fullName>
    </submittedName>
</protein>
<keyword evidence="3" id="KW-1185">Reference proteome</keyword>
<evidence type="ECO:0000256" key="1">
    <source>
        <dbReference type="SAM" id="Phobius"/>
    </source>
</evidence>
<feature type="transmembrane region" description="Helical" evidence="1">
    <location>
        <begin position="48"/>
        <end position="67"/>
    </location>
</feature>
<feature type="transmembrane region" description="Helical" evidence="1">
    <location>
        <begin position="21"/>
        <end position="42"/>
    </location>
</feature>
<reference evidence="2 3" key="1">
    <citation type="submission" date="2017-06" db="EMBL/GenBank/DDBJ databases">
        <authorList>
            <person name="Kim H.J."/>
            <person name="Triplett B.A."/>
        </authorList>
    </citation>
    <scope>NUCLEOTIDE SEQUENCE [LARGE SCALE GENOMIC DNA]</scope>
    <source>
        <strain evidence="2 3">DSM 43151</strain>
    </source>
</reference>
<accession>A0A238Y7D8</accession>
<evidence type="ECO:0000313" key="3">
    <source>
        <dbReference type="Proteomes" id="UP000198415"/>
    </source>
</evidence>
<dbReference type="AlphaFoldDB" id="A0A238Y7D8"/>
<keyword evidence="1" id="KW-0812">Transmembrane</keyword>
<evidence type="ECO:0000313" key="2">
    <source>
        <dbReference type="EMBL" id="SNR66249.1"/>
    </source>
</evidence>
<dbReference type="EMBL" id="FZNR01000004">
    <property type="protein sequence ID" value="SNR66249.1"/>
    <property type="molecule type" value="Genomic_DNA"/>
</dbReference>
<organism evidence="2 3">
    <name type="scientific">Actinoplanes regularis</name>
    <dbReference type="NCBI Taxonomy" id="52697"/>
    <lineage>
        <taxon>Bacteria</taxon>
        <taxon>Bacillati</taxon>
        <taxon>Actinomycetota</taxon>
        <taxon>Actinomycetes</taxon>
        <taxon>Micromonosporales</taxon>
        <taxon>Micromonosporaceae</taxon>
        <taxon>Actinoplanes</taxon>
    </lineage>
</organism>
<keyword evidence="1" id="KW-1133">Transmembrane helix</keyword>
<dbReference type="OrthoDB" id="3384074at2"/>
<sequence length="212" mass="22765">MVLVPIVFLWLVMSRESRTRWTIAAGLAGQAAIAALLLHVFPRGAAEIALAALVLGLATVFTGRLIERGRLGPPKQTRVAVATFLVAGWSLMLLLGGVLLFKPAPFFPATDKVLPLPEGLHATVHPTGDGACGSGWCMQLISVTGRPGQADDDLYAEVRRHVKERGWGTGCRPAGWLLDRTTECVELAVRDHQVIIDLSGGRDDMRDLVTIG</sequence>